<dbReference type="PANTHER" id="PTHR43022">
    <property type="entry name" value="PROTEIN SMF"/>
    <property type="match status" value="1"/>
</dbReference>
<reference evidence="3 4" key="1">
    <citation type="submission" date="2018-02" db="EMBL/GenBank/DDBJ databases">
        <title>Jeotgalibacillus proteolyticum sp. nov. a protease producing bacterium isolated from ocean sediments of Laizhou Bay.</title>
        <authorList>
            <person name="Li Y."/>
        </authorList>
    </citation>
    <scope>NUCLEOTIDE SEQUENCE [LARGE SCALE GENOMIC DNA]</scope>
    <source>
        <strain evidence="3 4">22-7</strain>
    </source>
</reference>
<dbReference type="Pfam" id="PF02481">
    <property type="entry name" value="DNA_processg_A"/>
    <property type="match status" value="1"/>
</dbReference>
<protein>
    <submittedName>
        <fullName evidence="3">DNA-protecting protein DprA</fullName>
    </submittedName>
</protein>
<dbReference type="SUPFAM" id="SSF102405">
    <property type="entry name" value="MCP/YpsA-like"/>
    <property type="match status" value="1"/>
</dbReference>
<keyword evidence="4" id="KW-1185">Reference proteome</keyword>
<comment type="caution">
    <text evidence="3">The sequence shown here is derived from an EMBL/GenBank/DDBJ whole genome shotgun (WGS) entry which is preliminary data.</text>
</comment>
<dbReference type="Gene3D" id="3.40.50.450">
    <property type="match status" value="1"/>
</dbReference>
<dbReference type="EMBL" id="PREZ01000001">
    <property type="protein sequence ID" value="PPA72068.1"/>
    <property type="molecule type" value="Genomic_DNA"/>
</dbReference>
<comment type="similarity">
    <text evidence="1">Belongs to the DprA/Smf family.</text>
</comment>
<dbReference type="InterPro" id="IPR057666">
    <property type="entry name" value="DrpA_SLOG"/>
</dbReference>
<evidence type="ECO:0000259" key="2">
    <source>
        <dbReference type="Pfam" id="PF02481"/>
    </source>
</evidence>
<evidence type="ECO:0000313" key="3">
    <source>
        <dbReference type="EMBL" id="PPA72068.1"/>
    </source>
</evidence>
<feature type="domain" description="Smf/DprA SLOG" evidence="2">
    <location>
        <begin position="82"/>
        <end position="288"/>
    </location>
</feature>
<dbReference type="RefSeq" id="WP_104055986.1">
    <property type="nucleotide sequence ID" value="NZ_PREZ01000001.1"/>
</dbReference>
<evidence type="ECO:0000256" key="1">
    <source>
        <dbReference type="ARBA" id="ARBA00006525"/>
    </source>
</evidence>
<dbReference type="GO" id="GO:0009294">
    <property type="term" value="P:DNA-mediated transformation"/>
    <property type="evidence" value="ECO:0007669"/>
    <property type="project" value="InterPro"/>
</dbReference>
<organism evidence="3 4">
    <name type="scientific">Jeotgalibacillus proteolyticus</name>
    <dbReference type="NCBI Taxonomy" id="2082395"/>
    <lineage>
        <taxon>Bacteria</taxon>
        <taxon>Bacillati</taxon>
        <taxon>Bacillota</taxon>
        <taxon>Bacilli</taxon>
        <taxon>Bacillales</taxon>
        <taxon>Caryophanaceae</taxon>
        <taxon>Jeotgalibacillus</taxon>
    </lineage>
</organism>
<name>A0A2S5GGH5_9BACL</name>
<dbReference type="AlphaFoldDB" id="A0A2S5GGH5"/>
<dbReference type="NCBIfam" id="TIGR00732">
    <property type="entry name" value="dprA"/>
    <property type="match status" value="1"/>
</dbReference>
<dbReference type="Proteomes" id="UP000239047">
    <property type="component" value="Unassembled WGS sequence"/>
</dbReference>
<evidence type="ECO:0000313" key="4">
    <source>
        <dbReference type="Proteomes" id="UP000239047"/>
    </source>
</evidence>
<sequence length="292" mass="32497">MTLNKRESLIRLHYYHTLSNHQTLKLLQLDPFLTSLKYSKANPSLLSLLNLSPKKSLNLQQNYLNFSYSFIEERLIRQQIHVMTIFDEEYPSVLKEIHDPPLVLYIKGDKSKLQAADFLGIIGARKATAYTAQCLKLIIPPLLERNICIVSGMALGADGIAHTLSLKGCTIGVLGSGFDHLYPSAHKNLYHLMESSQLLISEYPPYLKPSKHFFPMRNRIIAGLTRGILVTQAAIKSGSMITVDRALEEGRDVFSIPGPITDELSAGTNHLIKQGAVSVTSAKDILVEWGIS</sequence>
<dbReference type="PANTHER" id="PTHR43022:SF1">
    <property type="entry name" value="PROTEIN SMF"/>
    <property type="match status" value="1"/>
</dbReference>
<dbReference type="OrthoDB" id="9785707at2"/>
<gene>
    <name evidence="3" type="primary">dprA</name>
    <name evidence="3" type="ORF">C4B60_01425</name>
</gene>
<proteinExistence type="inferred from homology"/>
<dbReference type="InterPro" id="IPR003488">
    <property type="entry name" value="DprA"/>
</dbReference>
<accession>A0A2S5GGH5</accession>